<keyword evidence="3" id="KW-1185">Reference proteome</keyword>
<evidence type="ECO:0000313" key="3">
    <source>
        <dbReference type="Proteomes" id="UP001153269"/>
    </source>
</evidence>
<accession>A0A9N7UA84</accession>
<gene>
    <name evidence="2" type="ORF">PLEPLA_LOCUS14760</name>
</gene>
<dbReference type="AlphaFoldDB" id="A0A9N7UA84"/>
<dbReference type="Proteomes" id="UP001153269">
    <property type="component" value="Unassembled WGS sequence"/>
</dbReference>
<evidence type="ECO:0000256" key="1">
    <source>
        <dbReference type="SAM" id="MobiDB-lite"/>
    </source>
</evidence>
<feature type="region of interest" description="Disordered" evidence="1">
    <location>
        <begin position="1"/>
        <end position="28"/>
    </location>
</feature>
<name>A0A9N7UA84_PLEPL</name>
<proteinExistence type="predicted"/>
<reference evidence="2" key="1">
    <citation type="submission" date="2020-03" db="EMBL/GenBank/DDBJ databases">
        <authorList>
            <person name="Weist P."/>
        </authorList>
    </citation>
    <scope>NUCLEOTIDE SEQUENCE</scope>
</reference>
<comment type="caution">
    <text evidence="2">The sequence shown here is derived from an EMBL/GenBank/DDBJ whole genome shotgun (WGS) entry which is preliminary data.</text>
</comment>
<organism evidence="2 3">
    <name type="scientific">Pleuronectes platessa</name>
    <name type="common">European plaice</name>
    <dbReference type="NCBI Taxonomy" id="8262"/>
    <lineage>
        <taxon>Eukaryota</taxon>
        <taxon>Metazoa</taxon>
        <taxon>Chordata</taxon>
        <taxon>Craniata</taxon>
        <taxon>Vertebrata</taxon>
        <taxon>Euteleostomi</taxon>
        <taxon>Actinopterygii</taxon>
        <taxon>Neopterygii</taxon>
        <taxon>Teleostei</taxon>
        <taxon>Neoteleostei</taxon>
        <taxon>Acanthomorphata</taxon>
        <taxon>Carangaria</taxon>
        <taxon>Pleuronectiformes</taxon>
        <taxon>Pleuronectoidei</taxon>
        <taxon>Pleuronectidae</taxon>
        <taxon>Pleuronectes</taxon>
    </lineage>
</organism>
<evidence type="ECO:0000313" key="2">
    <source>
        <dbReference type="EMBL" id="CAB1426822.1"/>
    </source>
</evidence>
<dbReference type="EMBL" id="CADEAL010000920">
    <property type="protein sequence ID" value="CAB1426822.1"/>
    <property type="molecule type" value="Genomic_DNA"/>
</dbReference>
<protein>
    <submittedName>
        <fullName evidence="2">Uncharacterized protein</fullName>
    </submittedName>
</protein>
<sequence>MFPDGFIVESQRSSPGGGRARAFKESGTPAYQVHPVTARYPQSAALHTETRDTNRGLDTCHGKAGSAVRNSAPRPALTCAVISTAASHVPAHSISLSVANSKAFWRDLG</sequence>